<feature type="compositionally biased region" description="Basic and acidic residues" evidence="1">
    <location>
        <begin position="1133"/>
        <end position="1143"/>
    </location>
</feature>
<dbReference type="PANTHER" id="PTHR30441">
    <property type="entry name" value="DUF748 DOMAIN-CONTAINING PROTEIN"/>
    <property type="match status" value="1"/>
</dbReference>
<reference evidence="3 4" key="1">
    <citation type="submission" date="2019-09" db="EMBL/GenBank/DDBJ databases">
        <title>Parvibaculum sedimenti sp. nov., isolated from sediment.</title>
        <authorList>
            <person name="Wang Y."/>
        </authorList>
    </citation>
    <scope>NUCLEOTIDE SEQUENCE [LARGE SCALE GENOMIC DNA]</scope>
    <source>
        <strain evidence="3 4">HXT-9</strain>
    </source>
</reference>
<protein>
    <recommendedName>
        <fullName evidence="2">YhdP central domain-containing protein</fullName>
    </recommendedName>
</protein>
<evidence type="ECO:0000259" key="2">
    <source>
        <dbReference type="Pfam" id="PF13116"/>
    </source>
</evidence>
<dbReference type="RefSeq" id="WP_152215898.1">
    <property type="nucleotide sequence ID" value="NZ_WESC01000006.1"/>
</dbReference>
<organism evidence="3 4">
    <name type="scientific">Parvibaculum sedimenti</name>
    <dbReference type="NCBI Taxonomy" id="2608632"/>
    <lineage>
        <taxon>Bacteria</taxon>
        <taxon>Pseudomonadati</taxon>
        <taxon>Pseudomonadota</taxon>
        <taxon>Alphaproteobacteria</taxon>
        <taxon>Hyphomicrobiales</taxon>
        <taxon>Parvibaculaceae</taxon>
        <taxon>Parvibaculum</taxon>
    </lineage>
</organism>
<dbReference type="AlphaFoldDB" id="A0A6N6VN78"/>
<sequence length="1149" mass="121279">MEVLGVAVAATAVLLGVLAWRLSGGPISLPILTEIIQDSARSELAGGELTIGDTVLRWLPEKRQLGLRLLNVRLTGADKNEVAAAPEMSFRLSVPALLIGQISPTTIDFYRVSLAIVRRPEGVSLGLAAAGAEAGPVAKPETQEAEGFVGPLFAALATGDRSIPMLAHLRHVGIEDATLRFVDEVNGATFEAPNANLILYRGDGGLAGRLSADVRIADTTGHLELSGAMPVGGKSVQVDMQASNIVPSALARAMPDLADYMLFDAPFDAKGTLELKPNGDVISGKLSIEAGKGNFVLPALQQAPVVLERARAVLSLDAVARRIVVNELELQAGPHSAALTGHVDYVLGKGLHISTAKVDLTAGKTTTDVPGFFEGHFELDRAHVAALLDFDKRSISVEDITLGIAGGKIEAAGTIESGPRSPAVRMKGEIVSIPVDTVRTIWPLPLSPNAREWVEKNLHGGTLEKGDFAVDVPADMFADADAGMAIPNERIKFNFNVSGTDVAYLDAMPHMTGVSARGTLQGDRFDAWVSAATVAVGPNRTIAVSNGHFADGELSNKHSIGDIEFTADAATADILALLDHEPLKLIRGFGLDPATIAGTGKINAQLRLPLSKGVKMDDVQFSGTAHAEKVGIPNIQKDLSITDGTLDIDVQRTGLKAKGPVSLNGTSPLQVVWTESFVRTKGPGSVFDISGKLNDQEREAIGLGLTDWVSGSPDIHATLMGSGAEIKSGVVHAELTDAVAKISQLGWEKPKGKPATVDLKIDFSPDAFSFTDFVLAGADMNVRGAFAIDKKNRILSANVPTVKLGSTNDLALKARRDERGQLIVDIEGAKGDARGLLHAFISGTGDKAEAERAATRLITPEMEQDPTLRTAIRARIGDVMAQNDEKVTDVDARIALIEGDVYLMDLLALDKGRNQISVSIKQEKNRTRSFSLRSADAGLVFRALDLYTSVQGGDLSADATFDDTKPGSPLTGEISASKFRIVNAPVLAKILTLGSLTGISDTLTGEGIFFDTLKLPFRVTGHRIHVEDARMSGPAVGLTMSGQVDRSANVAQMEGTLVPAYTVNSILGKVPLLGPLIVGREGEGIFGFTYAVKGNIDDPSVIVNPLSAIAPGFLRRLFEFSSTLPPEQPSADKPVDDGAKKPAEAAPKP</sequence>
<accession>A0A6N6VN78</accession>
<dbReference type="Proteomes" id="UP000468901">
    <property type="component" value="Unassembled WGS sequence"/>
</dbReference>
<evidence type="ECO:0000256" key="1">
    <source>
        <dbReference type="SAM" id="MobiDB-lite"/>
    </source>
</evidence>
<proteinExistence type="predicted"/>
<dbReference type="EMBL" id="WESC01000006">
    <property type="protein sequence ID" value="KAB7740534.1"/>
    <property type="molecule type" value="Genomic_DNA"/>
</dbReference>
<dbReference type="InterPro" id="IPR052894">
    <property type="entry name" value="AsmA-related"/>
</dbReference>
<gene>
    <name evidence="3" type="ORF">F2P47_08385</name>
</gene>
<comment type="caution">
    <text evidence="3">The sequence shown here is derived from an EMBL/GenBank/DDBJ whole genome shotgun (WGS) entry which is preliminary data.</text>
</comment>
<name>A0A6N6VN78_9HYPH</name>
<feature type="domain" description="YhdP central" evidence="2">
    <location>
        <begin position="356"/>
        <end position="821"/>
    </location>
</feature>
<dbReference type="GO" id="GO:0090313">
    <property type="term" value="P:regulation of protein targeting to membrane"/>
    <property type="evidence" value="ECO:0007669"/>
    <property type="project" value="TreeGrafter"/>
</dbReference>
<dbReference type="InterPro" id="IPR025263">
    <property type="entry name" value="YhdP_central"/>
</dbReference>
<feature type="region of interest" description="Disordered" evidence="1">
    <location>
        <begin position="1124"/>
        <end position="1149"/>
    </location>
</feature>
<dbReference type="Pfam" id="PF13116">
    <property type="entry name" value="YhdP"/>
    <property type="match status" value="1"/>
</dbReference>
<evidence type="ECO:0000313" key="4">
    <source>
        <dbReference type="Proteomes" id="UP000468901"/>
    </source>
</evidence>
<keyword evidence="4" id="KW-1185">Reference proteome</keyword>
<dbReference type="GO" id="GO:0005886">
    <property type="term" value="C:plasma membrane"/>
    <property type="evidence" value="ECO:0007669"/>
    <property type="project" value="TreeGrafter"/>
</dbReference>
<evidence type="ECO:0000313" key="3">
    <source>
        <dbReference type="EMBL" id="KAB7740534.1"/>
    </source>
</evidence>
<dbReference type="PANTHER" id="PTHR30441:SF8">
    <property type="entry name" value="DUF748 DOMAIN-CONTAINING PROTEIN"/>
    <property type="match status" value="1"/>
</dbReference>